<keyword evidence="4 8" id="KW-0808">Transferase</keyword>
<evidence type="ECO:0000256" key="3">
    <source>
        <dbReference type="ARBA" id="ARBA00022676"/>
    </source>
</evidence>
<organism evidence="9 10">
    <name type="scientific">Stegodyphus mimosarum</name>
    <name type="common">African social velvet spider</name>
    <dbReference type="NCBI Taxonomy" id="407821"/>
    <lineage>
        <taxon>Eukaryota</taxon>
        <taxon>Metazoa</taxon>
        <taxon>Ecdysozoa</taxon>
        <taxon>Arthropoda</taxon>
        <taxon>Chelicerata</taxon>
        <taxon>Arachnida</taxon>
        <taxon>Araneae</taxon>
        <taxon>Araneomorphae</taxon>
        <taxon>Entelegynae</taxon>
        <taxon>Eresoidea</taxon>
        <taxon>Eresidae</taxon>
        <taxon>Stegodyphus</taxon>
    </lineage>
</organism>
<dbReference type="GO" id="GO:0005737">
    <property type="term" value="C:cytoplasm"/>
    <property type="evidence" value="ECO:0007669"/>
    <property type="project" value="TreeGrafter"/>
</dbReference>
<dbReference type="InterPro" id="IPR008166">
    <property type="entry name" value="Glyco_transf_92"/>
</dbReference>
<evidence type="ECO:0000256" key="1">
    <source>
        <dbReference type="ARBA" id="ARBA00004167"/>
    </source>
</evidence>
<evidence type="ECO:0000256" key="5">
    <source>
        <dbReference type="ARBA" id="ARBA00022692"/>
    </source>
</evidence>
<dbReference type="GO" id="GO:0016757">
    <property type="term" value="F:glycosyltransferase activity"/>
    <property type="evidence" value="ECO:0007669"/>
    <property type="project" value="UniProtKB-UniRule"/>
</dbReference>
<keyword evidence="3 8" id="KW-0328">Glycosyltransferase</keyword>
<evidence type="ECO:0000256" key="2">
    <source>
        <dbReference type="ARBA" id="ARBA00007647"/>
    </source>
</evidence>
<dbReference type="EC" id="2.4.1.-" evidence="8"/>
<evidence type="ECO:0000256" key="6">
    <source>
        <dbReference type="ARBA" id="ARBA00022989"/>
    </source>
</evidence>
<comment type="similarity">
    <text evidence="2 8">Belongs to the glycosyltransferase 92 family.</text>
</comment>
<keyword evidence="6" id="KW-1133">Transmembrane helix</keyword>
<dbReference type="Pfam" id="PF01697">
    <property type="entry name" value="Glyco_transf_92"/>
    <property type="match status" value="1"/>
</dbReference>
<dbReference type="OrthoDB" id="2526284at2759"/>
<keyword evidence="7" id="KW-0472">Membrane</keyword>
<sequence length="212" mass="24964">MLPWSLPQELSSMWALGQMASINDCIYRQMHSLAYVVVVDFDEFITPRHAITLQQLLSSHDIPEKKSASFVFRSCVFCTEYERDIFPDEIPPFITQTSIRRESTIYPFLVRTKYVVKPRRMVTSGVHHVWELIPGWEERLVPASHVLVHHYRAQLCTEGKKKLKKGEVDVMARKYLNQMLRSKIVSVWKRKFRTKTPMHVNFSKQALKQTRK</sequence>
<evidence type="ECO:0000256" key="8">
    <source>
        <dbReference type="RuleBase" id="RU366017"/>
    </source>
</evidence>
<feature type="non-terminal residue" evidence="9">
    <location>
        <position position="212"/>
    </location>
</feature>
<evidence type="ECO:0000256" key="4">
    <source>
        <dbReference type="ARBA" id="ARBA00022679"/>
    </source>
</evidence>
<evidence type="ECO:0000256" key="7">
    <source>
        <dbReference type="ARBA" id="ARBA00023136"/>
    </source>
</evidence>
<dbReference type="Proteomes" id="UP000054359">
    <property type="component" value="Unassembled WGS sequence"/>
</dbReference>
<dbReference type="OMA" id="FVFRSCV"/>
<keyword evidence="10" id="KW-1185">Reference proteome</keyword>
<reference evidence="9 10" key="1">
    <citation type="submission" date="2013-11" db="EMBL/GenBank/DDBJ databases">
        <title>Genome sequencing of Stegodyphus mimosarum.</title>
        <authorList>
            <person name="Bechsgaard J."/>
        </authorList>
    </citation>
    <scope>NUCLEOTIDE SEQUENCE [LARGE SCALE GENOMIC DNA]</scope>
</reference>
<dbReference type="EMBL" id="KK113482">
    <property type="protein sequence ID" value="KFM60299.1"/>
    <property type="molecule type" value="Genomic_DNA"/>
</dbReference>
<evidence type="ECO:0000313" key="10">
    <source>
        <dbReference type="Proteomes" id="UP000054359"/>
    </source>
</evidence>
<comment type="subcellular location">
    <subcellularLocation>
        <location evidence="1">Membrane</location>
        <topology evidence="1">Single-pass membrane protein</topology>
    </subcellularLocation>
</comment>
<protein>
    <recommendedName>
        <fullName evidence="8">Glycosyltransferase family 92 protein</fullName>
        <ecNumber evidence="8">2.4.1.-</ecNumber>
    </recommendedName>
</protein>
<proteinExistence type="inferred from homology"/>
<dbReference type="AlphaFoldDB" id="A0A087T5B0"/>
<dbReference type="GO" id="GO:0016020">
    <property type="term" value="C:membrane"/>
    <property type="evidence" value="ECO:0007669"/>
    <property type="project" value="UniProtKB-SubCell"/>
</dbReference>
<accession>A0A087T5B0</accession>
<name>A0A087T5B0_STEMI</name>
<gene>
    <name evidence="9" type="ORF">X975_10077</name>
</gene>
<dbReference type="PANTHER" id="PTHR21461:SF40">
    <property type="entry name" value="GLYCOSYLTRANSFERASE FAMILY 92 PROTEIN"/>
    <property type="match status" value="1"/>
</dbReference>
<evidence type="ECO:0000313" key="9">
    <source>
        <dbReference type="EMBL" id="KFM60299.1"/>
    </source>
</evidence>
<dbReference type="PANTHER" id="PTHR21461">
    <property type="entry name" value="GLYCOSYLTRANSFERASE FAMILY 92 PROTEIN"/>
    <property type="match status" value="1"/>
</dbReference>
<keyword evidence="5" id="KW-0812">Transmembrane</keyword>